<dbReference type="AlphaFoldDB" id="A0AAV7RGJ1"/>
<reference evidence="1" key="1">
    <citation type="journal article" date="2022" name="bioRxiv">
        <title>Sequencing and chromosome-scale assembly of the giantPleurodeles waltlgenome.</title>
        <authorList>
            <person name="Brown T."/>
            <person name="Elewa A."/>
            <person name="Iarovenko S."/>
            <person name="Subramanian E."/>
            <person name="Araus A.J."/>
            <person name="Petzold A."/>
            <person name="Susuki M."/>
            <person name="Suzuki K.-i.T."/>
            <person name="Hayashi T."/>
            <person name="Toyoda A."/>
            <person name="Oliveira C."/>
            <person name="Osipova E."/>
            <person name="Leigh N.D."/>
            <person name="Simon A."/>
            <person name="Yun M.H."/>
        </authorList>
    </citation>
    <scope>NUCLEOTIDE SEQUENCE</scope>
    <source>
        <strain evidence="1">20211129_DDA</strain>
        <tissue evidence="1">Liver</tissue>
    </source>
</reference>
<evidence type="ECO:0000313" key="2">
    <source>
        <dbReference type="Proteomes" id="UP001066276"/>
    </source>
</evidence>
<keyword evidence="2" id="KW-1185">Reference proteome</keyword>
<dbReference type="Proteomes" id="UP001066276">
    <property type="component" value="Chromosome 5"/>
</dbReference>
<evidence type="ECO:0000313" key="1">
    <source>
        <dbReference type="EMBL" id="KAJ1151971.1"/>
    </source>
</evidence>
<comment type="caution">
    <text evidence="1">The sequence shown here is derived from an EMBL/GenBank/DDBJ whole genome shotgun (WGS) entry which is preliminary data.</text>
</comment>
<gene>
    <name evidence="1" type="ORF">NDU88_004750</name>
</gene>
<protein>
    <submittedName>
        <fullName evidence="1">Uncharacterized protein</fullName>
    </submittedName>
</protein>
<sequence length="71" mass="8214">MARFRSARHRRDCSHDLRRLRETHPSGPPVVRFTCIEDMPIFIDSLLQGVHQVAKSAYTDQPIRGAFGVYF</sequence>
<proteinExistence type="predicted"/>
<accession>A0AAV7RGJ1</accession>
<organism evidence="1 2">
    <name type="scientific">Pleurodeles waltl</name>
    <name type="common">Iberian ribbed newt</name>
    <dbReference type="NCBI Taxonomy" id="8319"/>
    <lineage>
        <taxon>Eukaryota</taxon>
        <taxon>Metazoa</taxon>
        <taxon>Chordata</taxon>
        <taxon>Craniata</taxon>
        <taxon>Vertebrata</taxon>
        <taxon>Euteleostomi</taxon>
        <taxon>Amphibia</taxon>
        <taxon>Batrachia</taxon>
        <taxon>Caudata</taxon>
        <taxon>Salamandroidea</taxon>
        <taxon>Salamandridae</taxon>
        <taxon>Pleurodelinae</taxon>
        <taxon>Pleurodeles</taxon>
    </lineage>
</organism>
<name>A0AAV7RGJ1_PLEWA</name>
<dbReference type="EMBL" id="JANPWB010000009">
    <property type="protein sequence ID" value="KAJ1151971.1"/>
    <property type="molecule type" value="Genomic_DNA"/>
</dbReference>